<comment type="caution">
    <text evidence="18">The sequence shown here is derived from an EMBL/GenBank/DDBJ whole genome shotgun (WGS) entry which is preliminary data.</text>
</comment>
<dbReference type="PROSITE" id="PS50005">
    <property type="entry name" value="TPR"/>
    <property type="match status" value="1"/>
</dbReference>
<feature type="repeat" description="TPR" evidence="16">
    <location>
        <begin position="78"/>
        <end position="111"/>
    </location>
</feature>
<evidence type="ECO:0000256" key="7">
    <source>
        <dbReference type="ARBA" id="ARBA00022723"/>
    </source>
</evidence>
<dbReference type="STRING" id="1157962.A0A250X4N1"/>
<sequence length="485" mass="54808">MDPKVIEEADRAKDEANAAFKARHFAAAIAGYTQAISLNPNGNPAYYSNRAICHIKLESYGAAIADATKALEIDPTFVKAYYRRGDANFALGKFKLALKDLKLAAKAVPRDVDLKKKLEECEKEVKRQRFEEALAVPDEEVVLVSSTVDLSMMDVEESYKGPRMSGNNKDGYSFDLEFIKAMLQEFREQKLIHRRFAFEILLKAQELFKSQPSLVEISIPDDQHFTVCGDVHGQYYDLLNIWEINGYPSESNPYIFNGDFVDRGSFSVEVIFALLGFKCLYPDHMHLARGNHESKNMNKIYGFDGEVKAKYTSVMADVFRETFCWLPLAYVLNSRVLVLHGGLFSKDDVTLDDIKKIDRFREPPDEGIMCEMLWSDPSPIPGRTPSKRGVGVAFGPDVTRNFLERNKLDLIVRSHEVKESGYEVEHGGLLATVFSAPNYCDQMGNKGAFIRFNGNDMVPHFTTFDAVPHPDVKPMAFANQFMYGM</sequence>
<dbReference type="Gene3D" id="3.60.21.10">
    <property type="match status" value="1"/>
</dbReference>
<dbReference type="PANTHER" id="PTHR45668">
    <property type="entry name" value="SERINE/THREONINE-PROTEIN PHOSPHATASE 5-RELATED"/>
    <property type="match status" value="1"/>
</dbReference>
<protein>
    <recommendedName>
        <fullName evidence="5">Serine/threonine-protein phosphatase 5</fullName>
        <ecNumber evidence="4">3.1.3.16</ecNumber>
    </recommendedName>
</protein>
<keyword evidence="8" id="KW-0677">Repeat</keyword>
<dbReference type="OrthoDB" id="445564at2759"/>
<dbReference type="InterPro" id="IPR011990">
    <property type="entry name" value="TPR-like_helical_dom_sf"/>
</dbReference>
<dbReference type="GO" id="GO:0004722">
    <property type="term" value="F:protein serine/threonine phosphatase activity"/>
    <property type="evidence" value="ECO:0007669"/>
    <property type="project" value="UniProtKB-EC"/>
</dbReference>
<dbReference type="InterPro" id="IPR041753">
    <property type="entry name" value="PP5_C"/>
</dbReference>
<comment type="subcellular location">
    <subcellularLocation>
        <location evidence="2">Cytoplasm</location>
    </subcellularLocation>
</comment>
<keyword evidence="7" id="KW-0479">Metal-binding</keyword>
<dbReference type="PIRSF" id="PIRSF033096">
    <property type="entry name" value="PPPtase_5"/>
    <property type="match status" value="1"/>
</dbReference>
<evidence type="ECO:0000259" key="17">
    <source>
        <dbReference type="SMART" id="SM00156"/>
    </source>
</evidence>
<evidence type="ECO:0000256" key="14">
    <source>
        <dbReference type="ARBA" id="ARBA00048336"/>
    </source>
</evidence>
<dbReference type="InterPro" id="IPR029052">
    <property type="entry name" value="Metallo-depent_PP-like"/>
</dbReference>
<dbReference type="PANTHER" id="PTHR45668:SF5">
    <property type="entry name" value="SERINE_THREONINE-PROTEIN PHOSPHATASE 5"/>
    <property type="match status" value="1"/>
</dbReference>
<evidence type="ECO:0000256" key="3">
    <source>
        <dbReference type="ARBA" id="ARBA00008786"/>
    </source>
</evidence>
<evidence type="ECO:0000256" key="10">
    <source>
        <dbReference type="ARBA" id="ARBA00022803"/>
    </source>
</evidence>
<organism evidence="18 19">
    <name type="scientific">Chlamydomonas eustigma</name>
    <dbReference type="NCBI Taxonomy" id="1157962"/>
    <lineage>
        <taxon>Eukaryota</taxon>
        <taxon>Viridiplantae</taxon>
        <taxon>Chlorophyta</taxon>
        <taxon>core chlorophytes</taxon>
        <taxon>Chlorophyceae</taxon>
        <taxon>CS clade</taxon>
        <taxon>Chlamydomonadales</taxon>
        <taxon>Chlamydomonadaceae</taxon>
        <taxon>Chlamydomonas</taxon>
    </lineage>
</organism>
<evidence type="ECO:0000256" key="1">
    <source>
        <dbReference type="ARBA" id="ARBA00001936"/>
    </source>
</evidence>
<reference evidence="18 19" key="1">
    <citation type="submission" date="2017-08" db="EMBL/GenBank/DDBJ databases">
        <title>Acidophilic green algal genome provides insights into adaptation to an acidic environment.</title>
        <authorList>
            <person name="Hirooka S."/>
            <person name="Hirose Y."/>
            <person name="Kanesaki Y."/>
            <person name="Higuchi S."/>
            <person name="Fujiwara T."/>
            <person name="Onuma R."/>
            <person name="Era A."/>
            <person name="Ohbayashi R."/>
            <person name="Uzuka A."/>
            <person name="Nozaki H."/>
            <person name="Yoshikawa H."/>
            <person name="Miyagishima S.Y."/>
        </authorList>
    </citation>
    <scope>NUCLEOTIDE SEQUENCE [LARGE SCALE GENOMIC DNA]</scope>
    <source>
        <strain evidence="18 19">NIES-2499</strain>
    </source>
</reference>
<dbReference type="EC" id="3.1.3.16" evidence="4"/>
<gene>
    <name evidence="18" type="ORF">CEUSTIGMA_g5163.t1</name>
</gene>
<keyword evidence="11" id="KW-0904">Protein phosphatase</keyword>
<evidence type="ECO:0000256" key="5">
    <source>
        <dbReference type="ARBA" id="ARBA00020001"/>
    </source>
</evidence>
<evidence type="ECO:0000256" key="8">
    <source>
        <dbReference type="ARBA" id="ARBA00022737"/>
    </source>
</evidence>
<dbReference type="SMART" id="SM00028">
    <property type="entry name" value="TPR"/>
    <property type="match status" value="3"/>
</dbReference>
<keyword evidence="19" id="KW-1185">Reference proteome</keyword>
<comment type="catalytic activity">
    <reaction evidence="14">
        <text>O-phospho-L-threonyl-[protein] + H2O = L-threonyl-[protein] + phosphate</text>
        <dbReference type="Rhea" id="RHEA:47004"/>
        <dbReference type="Rhea" id="RHEA-COMP:11060"/>
        <dbReference type="Rhea" id="RHEA-COMP:11605"/>
        <dbReference type="ChEBI" id="CHEBI:15377"/>
        <dbReference type="ChEBI" id="CHEBI:30013"/>
        <dbReference type="ChEBI" id="CHEBI:43474"/>
        <dbReference type="ChEBI" id="CHEBI:61977"/>
        <dbReference type="EC" id="3.1.3.16"/>
    </reaction>
</comment>
<dbReference type="InterPro" id="IPR019734">
    <property type="entry name" value="TPR_rpt"/>
</dbReference>
<dbReference type="EMBL" id="BEGY01000026">
    <property type="protein sequence ID" value="GAX77720.1"/>
    <property type="molecule type" value="Genomic_DNA"/>
</dbReference>
<dbReference type="AlphaFoldDB" id="A0A250X4N1"/>
<evidence type="ECO:0000313" key="19">
    <source>
        <dbReference type="Proteomes" id="UP000232323"/>
    </source>
</evidence>
<comment type="cofactor">
    <cofactor evidence="1">
        <name>Mn(2+)</name>
        <dbReference type="ChEBI" id="CHEBI:29035"/>
    </cofactor>
</comment>
<dbReference type="InterPro" id="IPR004843">
    <property type="entry name" value="Calcineurin-like_PHP"/>
</dbReference>
<comment type="similarity">
    <text evidence="3">Belongs to the PPP phosphatase family. PP-5 (PP-T) subfamily.</text>
</comment>
<dbReference type="InterPro" id="IPR013235">
    <property type="entry name" value="PPP_dom"/>
</dbReference>
<dbReference type="SUPFAM" id="SSF48452">
    <property type="entry name" value="TPR-like"/>
    <property type="match status" value="1"/>
</dbReference>
<dbReference type="InterPro" id="IPR051134">
    <property type="entry name" value="PPP_phosphatase"/>
</dbReference>
<comment type="catalytic activity">
    <reaction evidence="13">
        <text>O-phospho-L-seryl-[protein] + H2O = L-seryl-[protein] + phosphate</text>
        <dbReference type="Rhea" id="RHEA:20629"/>
        <dbReference type="Rhea" id="RHEA-COMP:9863"/>
        <dbReference type="Rhea" id="RHEA-COMP:11604"/>
        <dbReference type="ChEBI" id="CHEBI:15377"/>
        <dbReference type="ChEBI" id="CHEBI:29999"/>
        <dbReference type="ChEBI" id="CHEBI:43474"/>
        <dbReference type="ChEBI" id="CHEBI:83421"/>
        <dbReference type="EC" id="3.1.3.16"/>
    </reaction>
</comment>
<keyword evidence="12" id="KW-0464">Manganese</keyword>
<dbReference type="SUPFAM" id="SSF56300">
    <property type="entry name" value="Metallo-dependent phosphatases"/>
    <property type="match status" value="1"/>
</dbReference>
<dbReference type="Proteomes" id="UP000232323">
    <property type="component" value="Unassembled WGS sequence"/>
</dbReference>
<evidence type="ECO:0000256" key="12">
    <source>
        <dbReference type="ARBA" id="ARBA00023211"/>
    </source>
</evidence>
<evidence type="ECO:0000256" key="15">
    <source>
        <dbReference type="PIRSR" id="PIRSR033096-1"/>
    </source>
</evidence>
<dbReference type="Pfam" id="PF00149">
    <property type="entry name" value="Metallophos"/>
    <property type="match status" value="1"/>
</dbReference>
<evidence type="ECO:0000313" key="18">
    <source>
        <dbReference type="EMBL" id="GAX77720.1"/>
    </source>
</evidence>
<evidence type="ECO:0000256" key="11">
    <source>
        <dbReference type="ARBA" id="ARBA00022912"/>
    </source>
</evidence>
<dbReference type="InterPro" id="IPR006186">
    <property type="entry name" value="Ser/Thr-sp_prot-phosphatase"/>
</dbReference>
<dbReference type="PRINTS" id="PR00114">
    <property type="entry name" value="STPHPHTASE"/>
</dbReference>
<evidence type="ECO:0000256" key="13">
    <source>
        <dbReference type="ARBA" id="ARBA00047761"/>
    </source>
</evidence>
<dbReference type="Pfam" id="PF08321">
    <property type="entry name" value="PPP5"/>
    <property type="match status" value="1"/>
</dbReference>
<feature type="active site" description="Proton donor/acceptor" evidence="15">
    <location>
        <position position="292"/>
    </location>
</feature>
<name>A0A250X4N1_9CHLO</name>
<keyword evidence="10 16" id="KW-0802">TPR repeat</keyword>
<feature type="domain" description="Serine/threonine specific protein phosphatases" evidence="17">
    <location>
        <begin position="192"/>
        <end position="468"/>
    </location>
</feature>
<dbReference type="GO" id="GO:0005737">
    <property type="term" value="C:cytoplasm"/>
    <property type="evidence" value="ECO:0007669"/>
    <property type="project" value="UniProtKB-SubCell"/>
</dbReference>
<evidence type="ECO:0000256" key="2">
    <source>
        <dbReference type="ARBA" id="ARBA00004496"/>
    </source>
</evidence>
<dbReference type="CDD" id="cd07417">
    <property type="entry name" value="MPP_PP5_C"/>
    <property type="match status" value="1"/>
</dbReference>
<dbReference type="FunFam" id="3.60.21.10:FF:000021">
    <property type="entry name" value="Serine/threonine-protein phosphatase 5"/>
    <property type="match status" value="1"/>
</dbReference>
<dbReference type="GO" id="GO:0046872">
    <property type="term" value="F:metal ion binding"/>
    <property type="evidence" value="ECO:0007669"/>
    <property type="project" value="UniProtKB-KW"/>
</dbReference>
<keyword evidence="9" id="KW-0378">Hydrolase</keyword>
<dbReference type="SMART" id="SM00156">
    <property type="entry name" value="PP2Ac"/>
    <property type="match status" value="1"/>
</dbReference>
<dbReference type="Gene3D" id="1.25.40.10">
    <property type="entry name" value="Tetratricopeptide repeat domain"/>
    <property type="match status" value="1"/>
</dbReference>
<keyword evidence="6" id="KW-0963">Cytoplasm</keyword>
<evidence type="ECO:0000256" key="6">
    <source>
        <dbReference type="ARBA" id="ARBA00022490"/>
    </source>
</evidence>
<evidence type="ECO:0000256" key="4">
    <source>
        <dbReference type="ARBA" id="ARBA00013081"/>
    </source>
</evidence>
<dbReference type="Pfam" id="PF13181">
    <property type="entry name" value="TPR_8"/>
    <property type="match status" value="2"/>
</dbReference>
<proteinExistence type="inferred from homology"/>
<evidence type="ECO:0000256" key="9">
    <source>
        <dbReference type="ARBA" id="ARBA00022801"/>
    </source>
</evidence>
<accession>A0A250X4N1</accession>
<evidence type="ECO:0000256" key="16">
    <source>
        <dbReference type="PROSITE-ProRule" id="PRU00339"/>
    </source>
</evidence>